<reference evidence="1" key="1">
    <citation type="submission" date="2018-02" db="EMBL/GenBank/DDBJ databases">
        <title>Rhizophora mucronata_Transcriptome.</title>
        <authorList>
            <person name="Meera S.P."/>
            <person name="Sreeshan A."/>
            <person name="Augustine A."/>
        </authorList>
    </citation>
    <scope>NUCLEOTIDE SEQUENCE</scope>
    <source>
        <tissue evidence="1">Leaf</tissue>
    </source>
</reference>
<dbReference type="EMBL" id="GGEC01058262">
    <property type="protein sequence ID" value="MBX38746.1"/>
    <property type="molecule type" value="Transcribed_RNA"/>
</dbReference>
<name>A0A2P2N8J8_RHIMU</name>
<accession>A0A2P2N8J8</accession>
<protein>
    <submittedName>
        <fullName evidence="1">Uncharacterized protein</fullName>
    </submittedName>
</protein>
<proteinExistence type="predicted"/>
<dbReference type="AlphaFoldDB" id="A0A2P2N8J8"/>
<organism evidence="1">
    <name type="scientific">Rhizophora mucronata</name>
    <name type="common">Asiatic mangrove</name>
    <dbReference type="NCBI Taxonomy" id="61149"/>
    <lineage>
        <taxon>Eukaryota</taxon>
        <taxon>Viridiplantae</taxon>
        <taxon>Streptophyta</taxon>
        <taxon>Embryophyta</taxon>
        <taxon>Tracheophyta</taxon>
        <taxon>Spermatophyta</taxon>
        <taxon>Magnoliopsida</taxon>
        <taxon>eudicotyledons</taxon>
        <taxon>Gunneridae</taxon>
        <taxon>Pentapetalae</taxon>
        <taxon>rosids</taxon>
        <taxon>fabids</taxon>
        <taxon>Malpighiales</taxon>
        <taxon>Rhizophoraceae</taxon>
        <taxon>Rhizophora</taxon>
    </lineage>
</organism>
<evidence type="ECO:0000313" key="1">
    <source>
        <dbReference type="EMBL" id="MBX38746.1"/>
    </source>
</evidence>
<sequence length="18" mass="1920">MRTGQGGQSIFLLTKGLL</sequence>